<evidence type="ECO:0000313" key="1">
    <source>
        <dbReference type="EMBL" id="KFA87965.1"/>
    </source>
</evidence>
<proteinExistence type="predicted"/>
<accession>A0A084SHN0</accession>
<reference evidence="1 2" key="1">
    <citation type="submission" date="2014-07" db="EMBL/GenBank/DDBJ databases">
        <title>Draft Genome Sequence of Gephyronic Acid Producer, Cystobacter violaceus Strain Cb vi76.</title>
        <authorList>
            <person name="Stevens D.C."/>
            <person name="Young J."/>
            <person name="Carmichael R."/>
            <person name="Tan J."/>
            <person name="Taylor R.E."/>
        </authorList>
    </citation>
    <scope>NUCLEOTIDE SEQUENCE [LARGE SCALE GENOMIC DNA]</scope>
    <source>
        <strain evidence="1 2">Cb vi76</strain>
    </source>
</reference>
<evidence type="ECO:0000313" key="2">
    <source>
        <dbReference type="Proteomes" id="UP000028547"/>
    </source>
</evidence>
<dbReference type="Proteomes" id="UP000028547">
    <property type="component" value="Unassembled WGS sequence"/>
</dbReference>
<dbReference type="AlphaFoldDB" id="A0A084SHN0"/>
<dbReference type="Gene3D" id="1.10.3680.10">
    <property type="entry name" value="TerB-like"/>
    <property type="match status" value="1"/>
</dbReference>
<dbReference type="RefSeq" id="WP_043410409.1">
    <property type="nucleotide sequence ID" value="NZ_JPMI01000311.1"/>
</dbReference>
<dbReference type="SUPFAM" id="SSF158682">
    <property type="entry name" value="TerB-like"/>
    <property type="match status" value="1"/>
</dbReference>
<evidence type="ECO:0008006" key="3">
    <source>
        <dbReference type="Google" id="ProtNLM"/>
    </source>
</evidence>
<sequence>MIRTQIFKVREERDTALLELMLLAVHVDGRVAESSVHAVLRHVRESPEFQGESPEVLEGRLRRSAATMASASDEAIFASLRQRLPDERNRLLAYGLAAKVIVSEAELPNPSEVHQLSRLQLGLEVSPSQARAMLSGLAEGTSPTEVASEPSDLLSARVLELVLLSVGLDACLSPAEIHALNEAREDLPQLWKLGGQMLRRRVFGCQLEAPLEAVQRQLEGLAIVPSTLASRREALRLAVRFSEAIGHGLPQELLLCFVQELFGLTHDDDV</sequence>
<organism evidence="1 2">
    <name type="scientific">Archangium violaceum Cb vi76</name>
    <dbReference type="NCBI Taxonomy" id="1406225"/>
    <lineage>
        <taxon>Bacteria</taxon>
        <taxon>Pseudomonadati</taxon>
        <taxon>Myxococcota</taxon>
        <taxon>Myxococcia</taxon>
        <taxon>Myxococcales</taxon>
        <taxon>Cystobacterineae</taxon>
        <taxon>Archangiaceae</taxon>
        <taxon>Archangium</taxon>
    </lineage>
</organism>
<gene>
    <name evidence="1" type="ORF">Q664_44395</name>
</gene>
<name>A0A084SHN0_9BACT</name>
<comment type="caution">
    <text evidence="1">The sequence shown here is derived from an EMBL/GenBank/DDBJ whole genome shotgun (WGS) entry which is preliminary data.</text>
</comment>
<dbReference type="EMBL" id="JPMI01000311">
    <property type="protein sequence ID" value="KFA87965.1"/>
    <property type="molecule type" value="Genomic_DNA"/>
</dbReference>
<protein>
    <recommendedName>
        <fullName evidence="3">Co-chaperone DjlA N-terminal domain-containing protein</fullName>
    </recommendedName>
</protein>
<dbReference type="InterPro" id="IPR029024">
    <property type="entry name" value="TerB-like"/>
</dbReference>